<dbReference type="EMBL" id="JAWDGP010003771">
    <property type="protein sequence ID" value="KAK3771146.1"/>
    <property type="molecule type" value="Genomic_DNA"/>
</dbReference>
<keyword evidence="3" id="KW-1185">Reference proteome</keyword>
<protein>
    <submittedName>
        <fullName evidence="2">Uncharacterized protein</fullName>
    </submittedName>
</protein>
<comment type="caution">
    <text evidence="2">The sequence shown here is derived from an EMBL/GenBank/DDBJ whole genome shotgun (WGS) entry which is preliminary data.</text>
</comment>
<reference evidence="2" key="1">
    <citation type="journal article" date="2023" name="G3 (Bethesda)">
        <title>A reference genome for the long-term kleptoplast-retaining sea slug Elysia crispata morphotype clarki.</title>
        <authorList>
            <person name="Eastman K.E."/>
            <person name="Pendleton A.L."/>
            <person name="Shaikh M.A."/>
            <person name="Suttiyut T."/>
            <person name="Ogas R."/>
            <person name="Tomko P."/>
            <person name="Gavelis G."/>
            <person name="Widhalm J.R."/>
            <person name="Wisecaver J.H."/>
        </authorList>
    </citation>
    <scope>NUCLEOTIDE SEQUENCE</scope>
    <source>
        <strain evidence="2">ECLA1</strain>
    </source>
</reference>
<proteinExistence type="predicted"/>
<name>A0AAE0ZLV2_9GAST</name>
<gene>
    <name evidence="2" type="ORF">RRG08_034161</name>
</gene>
<evidence type="ECO:0000313" key="3">
    <source>
        <dbReference type="Proteomes" id="UP001283361"/>
    </source>
</evidence>
<dbReference type="Proteomes" id="UP001283361">
    <property type="component" value="Unassembled WGS sequence"/>
</dbReference>
<accession>A0AAE0ZLV2</accession>
<dbReference type="AlphaFoldDB" id="A0AAE0ZLV2"/>
<feature type="region of interest" description="Disordered" evidence="1">
    <location>
        <begin position="91"/>
        <end position="123"/>
    </location>
</feature>
<evidence type="ECO:0000313" key="2">
    <source>
        <dbReference type="EMBL" id="KAK3771146.1"/>
    </source>
</evidence>
<sequence length="256" mass="28621">MQKMRWPETPPALDALRLRVYGDERPLANNPRTSLSHSYKVFDARALLHEFDSKRLYTFQEAYWFTCTTAGPGLQSDLHTLRVSDEDETRVCGGVTGDQASDSERGTESPEGGPKPPELTPTGLFNQLLETEPVTVRELLETEPVTVREVQSRLKAVLNLLSSHRPHCSISYWRPSQRQLARNAVSQNEPYIKLPASMSSRFKTPSTDQGRLKSAAARRFQLMIPQACYSVLLDSGATDARCGTAPGRAWCEVLDL</sequence>
<organism evidence="2 3">
    <name type="scientific">Elysia crispata</name>
    <name type="common">lettuce slug</name>
    <dbReference type="NCBI Taxonomy" id="231223"/>
    <lineage>
        <taxon>Eukaryota</taxon>
        <taxon>Metazoa</taxon>
        <taxon>Spiralia</taxon>
        <taxon>Lophotrochozoa</taxon>
        <taxon>Mollusca</taxon>
        <taxon>Gastropoda</taxon>
        <taxon>Heterobranchia</taxon>
        <taxon>Euthyneura</taxon>
        <taxon>Panpulmonata</taxon>
        <taxon>Sacoglossa</taxon>
        <taxon>Placobranchoidea</taxon>
        <taxon>Plakobranchidae</taxon>
        <taxon>Elysia</taxon>
    </lineage>
</organism>
<evidence type="ECO:0000256" key="1">
    <source>
        <dbReference type="SAM" id="MobiDB-lite"/>
    </source>
</evidence>